<evidence type="ECO:0000313" key="3">
    <source>
        <dbReference type="EMBL" id="AEB06602.1"/>
    </source>
</evidence>
<dbReference type="Proteomes" id="UP000006851">
    <property type="component" value="Chromosome"/>
</dbReference>
<evidence type="ECO:0000256" key="1">
    <source>
        <dbReference type="ARBA" id="ARBA00022801"/>
    </source>
</evidence>
<dbReference type="InterPro" id="IPR050114">
    <property type="entry name" value="UPF0173_UPF0282_UlaG_hydrolase"/>
</dbReference>
<dbReference type="EMBL" id="CP002628">
    <property type="protein sequence ID" value="AEB06602.1"/>
    <property type="molecule type" value="Genomic_DNA"/>
</dbReference>
<keyword evidence="4" id="KW-1185">Reference proteome</keyword>
<dbReference type="PANTHER" id="PTHR43546">
    <property type="entry name" value="UPF0173 METAL-DEPENDENT HYDROLASE MJ1163-RELATED"/>
    <property type="match status" value="1"/>
</dbReference>
<organism evidence="3 4">
    <name type="scientific">Coriobacterium glomerans (strain ATCC 49209 / DSM 20642 / JCM 10262 / PW2)</name>
    <dbReference type="NCBI Taxonomy" id="700015"/>
    <lineage>
        <taxon>Bacteria</taxon>
        <taxon>Bacillati</taxon>
        <taxon>Actinomycetota</taxon>
        <taxon>Coriobacteriia</taxon>
        <taxon>Coriobacteriales</taxon>
        <taxon>Coriobacteriaceae</taxon>
        <taxon>Coriobacterium</taxon>
    </lineage>
</organism>
<sequence length="372" mass="42333">MSEISEMTRDKWIMSTFPEWGTWLTEEIDRTEVEPGSVSMWWLGCTGIWMKTPGDANITIDLWSGNGKRTHGNGKMAVGHQMANMAGVRDMQPNLRAIPFVIDPFAVEHVDAVLATHYHQDHMSKEFAAHVVRSAMMTRDESATEIPVPFVGPQKSVDTWVRWGVPQERCIVVHPGDVIRIKDLEIVVLDSFDRTCITTTDSTGADREELRGVCPMDMDEKAVNYLIRTPGGNIYHSGDSHYSIRFAAHGKQIARDYGGVDVAFGSYGCNPVGMQDKMESGDILRMAEGLKAKVVIPIHYDVWTNFQADLEEIKVLWQMRRDRLDYSFHPFFWEVGGHYTYPADRDRLAYHHDRGFHDCFEHEPNVPFPSVL</sequence>
<name>F2N7C7_CORGP</name>
<dbReference type="RefSeq" id="WP_013708345.1">
    <property type="nucleotide sequence ID" value="NC_015389.1"/>
</dbReference>
<dbReference type="NCBIfam" id="NF008688">
    <property type="entry name" value="PRK11709.1"/>
    <property type="match status" value="1"/>
</dbReference>
<gene>
    <name evidence="3" type="ordered locus">Corgl_0484</name>
</gene>
<dbReference type="InterPro" id="IPR001279">
    <property type="entry name" value="Metallo-B-lactamas"/>
</dbReference>
<dbReference type="STRING" id="700015.Corgl_0484"/>
<dbReference type="eggNOG" id="COG2220">
    <property type="taxonomic scope" value="Bacteria"/>
</dbReference>
<dbReference type="KEGG" id="cgo:Corgl_0484"/>
<accession>F2N7C7</accession>
<dbReference type="Pfam" id="PF12706">
    <property type="entry name" value="Lactamase_B_2"/>
    <property type="match status" value="1"/>
</dbReference>
<evidence type="ECO:0000259" key="2">
    <source>
        <dbReference type="Pfam" id="PF12706"/>
    </source>
</evidence>
<dbReference type="GO" id="GO:0016787">
    <property type="term" value="F:hydrolase activity"/>
    <property type="evidence" value="ECO:0007669"/>
    <property type="project" value="UniProtKB-KW"/>
</dbReference>
<dbReference type="EC" id="3.1.1.-" evidence="3"/>
<dbReference type="Gene3D" id="3.60.15.10">
    <property type="entry name" value="Ribonuclease Z/Hydroxyacylglutathione hydrolase-like"/>
    <property type="match status" value="1"/>
</dbReference>
<feature type="domain" description="Metallo-beta-lactamase" evidence="2">
    <location>
        <begin position="95"/>
        <end position="300"/>
    </location>
</feature>
<dbReference type="AlphaFoldDB" id="F2N7C7"/>
<reference evidence="4" key="1">
    <citation type="journal article" date="2013" name="Stand. Genomic Sci.">
        <title>Complete genome sequence of Coriobacterium glomerans type strain (PW2(T)) from the midgut of Pyrrhocoris apterus L. (red soldier bug).</title>
        <authorList>
            <person name="Stackebrandt E."/>
            <person name="Zeytun A."/>
            <person name="Lapidus A."/>
            <person name="Nolan M."/>
            <person name="Lucas S."/>
            <person name="Hammon N."/>
            <person name="Deshpande S."/>
            <person name="Cheng J.F."/>
            <person name="Tapia R."/>
            <person name="Goodwin L.A."/>
            <person name="Pitluck S."/>
            <person name="Liolios K."/>
            <person name="Pagani I."/>
            <person name="Ivanova N."/>
            <person name="Mavromatis K."/>
            <person name="Mikhailova N."/>
            <person name="Huntemann M."/>
            <person name="Pati A."/>
            <person name="Chen A."/>
            <person name="Palaniappan K."/>
            <person name="Chang Y.J."/>
            <person name="Land M."/>
            <person name="Hauser L."/>
            <person name="Rohde M."/>
            <person name="Pukall R."/>
            <person name="Goker M."/>
            <person name="Detter J.C."/>
            <person name="Woyke T."/>
            <person name="Bristow J."/>
            <person name="Eisen J.A."/>
            <person name="Markowitz V."/>
            <person name="Hugenholtz P."/>
            <person name="Kyrpides N.C."/>
            <person name="Klenk H.P."/>
        </authorList>
    </citation>
    <scope>NUCLEOTIDE SEQUENCE</scope>
    <source>
        <strain evidence="4">ATCC 49209 / DSM 20642 / JCM 10262 / PW2</strain>
    </source>
</reference>
<keyword evidence="1 3" id="KW-0378">Hydrolase</keyword>
<dbReference type="InterPro" id="IPR036866">
    <property type="entry name" value="RibonucZ/Hydroxyglut_hydro"/>
</dbReference>
<dbReference type="PANTHER" id="PTHR43546:SF9">
    <property type="entry name" value="L-ASCORBATE-6-PHOSPHATE LACTONASE ULAG-RELATED"/>
    <property type="match status" value="1"/>
</dbReference>
<protein>
    <submittedName>
        <fullName evidence="3">L-ascorbate 6-phosphate lactonase</fullName>
        <ecNumber evidence="3">3.1.1.-</ecNumber>
    </submittedName>
</protein>
<evidence type="ECO:0000313" key="4">
    <source>
        <dbReference type="Proteomes" id="UP000006851"/>
    </source>
</evidence>
<dbReference type="HOGENOM" id="CLU_074775_0_0_11"/>
<dbReference type="OrthoDB" id="3190691at2"/>
<proteinExistence type="predicted"/>
<dbReference type="SUPFAM" id="SSF56281">
    <property type="entry name" value="Metallo-hydrolase/oxidoreductase"/>
    <property type="match status" value="1"/>
</dbReference>